<evidence type="ECO:0000256" key="1">
    <source>
        <dbReference type="ARBA" id="ARBA00008455"/>
    </source>
</evidence>
<organism evidence="6 7">
    <name type="scientific">Pelagomonas calceolata</name>
    <dbReference type="NCBI Taxonomy" id="35677"/>
    <lineage>
        <taxon>Eukaryota</taxon>
        <taxon>Sar</taxon>
        <taxon>Stramenopiles</taxon>
        <taxon>Ochrophyta</taxon>
        <taxon>Pelagophyceae</taxon>
        <taxon>Pelagomonadales</taxon>
        <taxon>Pelagomonadaceae</taxon>
        <taxon>Pelagomonas</taxon>
    </lineage>
</organism>
<feature type="region of interest" description="Disordered" evidence="3">
    <location>
        <begin position="207"/>
        <end position="241"/>
    </location>
</feature>
<keyword evidence="4" id="KW-0732">Signal</keyword>
<dbReference type="AlphaFoldDB" id="A0A8J2SCR0"/>
<dbReference type="OrthoDB" id="640249at2759"/>
<evidence type="ECO:0000256" key="2">
    <source>
        <dbReference type="ARBA" id="ARBA00023145"/>
    </source>
</evidence>
<comment type="similarity">
    <text evidence="1">Belongs to the peptidase C1 family.</text>
</comment>
<dbReference type="SMART" id="SM00645">
    <property type="entry name" value="Pept_C1"/>
    <property type="match status" value="1"/>
</dbReference>
<feature type="domain" description="Peptidase C1A papain C-terminal" evidence="5">
    <location>
        <begin position="93"/>
        <end position="356"/>
    </location>
</feature>
<evidence type="ECO:0000313" key="7">
    <source>
        <dbReference type="Proteomes" id="UP000789595"/>
    </source>
</evidence>
<dbReference type="EMBL" id="CAKKNE010000001">
    <property type="protein sequence ID" value="CAH0366957.1"/>
    <property type="molecule type" value="Genomic_DNA"/>
</dbReference>
<reference evidence="6" key="1">
    <citation type="submission" date="2021-11" db="EMBL/GenBank/DDBJ databases">
        <authorList>
            <consortium name="Genoscope - CEA"/>
            <person name="William W."/>
        </authorList>
    </citation>
    <scope>NUCLEOTIDE SEQUENCE</scope>
</reference>
<evidence type="ECO:0000259" key="5">
    <source>
        <dbReference type="SMART" id="SM00645"/>
    </source>
</evidence>
<dbReference type="InterPro" id="IPR000668">
    <property type="entry name" value="Peptidase_C1A_C"/>
</dbReference>
<feature type="signal peptide" evidence="4">
    <location>
        <begin position="1"/>
        <end position="15"/>
    </location>
</feature>
<dbReference type="CDD" id="cd02620">
    <property type="entry name" value="Peptidase_C1A_CathepsinB"/>
    <property type="match status" value="1"/>
</dbReference>
<proteinExistence type="inferred from homology"/>
<sequence length="368" mass="39948">MSAKLAFFLAVGAAAVNVKTEERTLIHPERREQLNKIKAMATTWEARAGRWAREAPGASAPVLGHLGDNKLNVAAAKERGEVVEFVPKLVNPIPDSFDSAKEWPKCAKLINDIRDQSNCGCCWAFAGAEAASDRMCISTDGEKNLPISAQDVCFNSNVNGCNGGQITTPWTYIRWRGAVSGGQYNNTGPFGNMGLCSNWGFGHCHHHGPQRDDPYPDEGAEGCKSEKSPPGPTKCDNSAKGSHADFKGDKYKFHGTTETASGEEKIQRMIMEGGPVETAFTVFSDFEDYAGGIYQRTTGKPAGGHAVKIVGWGVENGTKYWKVANSWNPYWGEKGFFRIVRGKNECGIEDQVTGSPSGAKWTKASEEL</sequence>
<dbReference type="InterPro" id="IPR000169">
    <property type="entry name" value="Pept_cys_AS"/>
</dbReference>
<dbReference type="Proteomes" id="UP000789595">
    <property type="component" value="Unassembled WGS sequence"/>
</dbReference>
<dbReference type="PRINTS" id="PR00705">
    <property type="entry name" value="PAPAIN"/>
</dbReference>
<dbReference type="PANTHER" id="PTHR12411">
    <property type="entry name" value="CYSTEINE PROTEASE FAMILY C1-RELATED"/>
    <property type="match status" value="1"/>
</dbReference>
<keyword evidence="2" id="KW-0865">Zymogen</keyword>
<dbReference type="GO" id="GO:0008234">
    <property type="term" value="F:cysteine-type peptidase activity"/>
    <property type="evidence" value="ECO:0007669"/>
    <property type="project" value="InterPro"/>
</dbReference>
<gene>
    <name evidence="6" type="ORF">PECAL_1P34720</name>
</gene>
<dbReference type="Pfam" id="PF00112">
    <property type="entry name" value="Peptidase_C1"/>
    <property type="match status" value="1"/>
</dbReference>
<protein>
    <recommendedName>
        <fullName evidence="5">Peptidase C1A papain C-terminal domain-containing protein</fullName>
    </recommendedName>
</protein>
<dbReference type="Gene3D" id="3.90.70.10">
    <property type="entry name" value="Cysteine proteinases"/>
    <property type="match status" value="1"/>
</dbReference>
<evidence type="ECO:0000256" key="3">
    <source>
        <dbReference type="SAM" id="MobiDB-lite"/>
    </source>
</evidence>
<dbReference type="InterPro" id="IPR013128">
    <property type="entry name" value="Peptidase_C1A"/>
</dbReference>
<evidence type="ECO:0000313" key="6">
    <source>
        <dbReference type="EMBL" id="CAH0366957.1"/>
    </source>
</evidence>
<accession>A0A8J2SCR0</accession>
<evidence type="ECO:0000256" key="4">
    <source>
        <dbReference type="SAM" id="SignalP"/>
    </source>
</evidence>
<name>A0A8J2SCR0_9STRA</name>
<comment type="caution">
    <text evidence="6">The sequence shown here is derived from an EMBL/GenBank/DDBJ whole genome shotgun (WGS) entry which is preliminary data.</text>
</comment>
<keyword evidence="7" id="KW-1185">Reference proteome</keyword>
<dbReference type="InterPro" id="IPR038765">
    <property type="entry name" value="Papain-like_cys_pep_sf"/>
</dbReference>
<feature type="chain" id="PRO_5035169571" description="Peptidase C1A papain C-terminal domain-containing protein" evidence="4">
    <location>
        <begin position="16"/>
        <end position="368"/>
    </location>
</feature>
<dbReference type="SUPFAM" id="SSF54001">
    <property type="entry name" value="Cysteine proteinases"/>
    <property type="match status" value="1"/>
</dbReference>
<dbReference type="PROSITE" id="PS00639">
    <property type="entry name" value="THIOL_PROTEASE_HIS"/>
    <property type="match status" value="1"/>
</dbReference>
<dbReference type="PROSITE" id="PS00139">
    <property type="entry name" value="THIOL_PROTEASE_CYS"/>
    <property type="match status" value="1"/>
</dbReference>
<dbReference type="InterPro" id="IPR025660">
    <property type="entry name" value="Pept_his_AS"/>
</dbReference>
<dbReference type="GO" id="GO:0006508">
    <property type="term" value="P:proteolysis"/>
    <property type="evidence" value="ECO:0007669"/>
    <property type="project" value="InterPro"/>
</dbReference>